<reference evidence="7 8" key="1">
    <citation type="submission" date="2016-06" db="EMBL/GenBank/DDBJ databases">
        <title>Evolution of pathogenesis and genome organization in the Tremellales.</title>
        <authorList>
            <person name="Cuomo C."/>
            <person name="Litvintseva A."/>
            <person name="Heitman J."/>
            <person name="Chen Y."/>
            <person name="Sun S."/>
            <person name="Springer D."/>
            <person name="Dromer F."/>
            <person name="Young S."/>
            <person name="Zeng Q."/>
            <person name="Chapman S."/>
            <person name="Gujja S."/>
            <person name="Saif S."/>
            <person name="Birren B."/>
        </authorList>
    </citation>
    <scope>NUCLEOTIDE SEQUENCE [LARGE SCALE GENOMIC DNA]</scope>
    <source>
        <strain evidence="7 8">ATCC 28783</strain>
    </source>
</reference>
<evidence type="ECO:0000256" key="1">
    <source>
        <dbReference type="ARBA" id="ARBA00022679"/>
    </source>
</evidence>
<evidence type="ECO:0000256" key="2">
    <source>
        <dbReference type="ARBA" id="ARBA00022786"/>
    </source>
</evidence>
<evidence type="ECO:0000313" key="7">
    <source>
        <dbReference type="EMBL" id="RXK41593.1"/>
    </source>
</evidence>
<keyword evidence="4" id="KW-0067">ATP-binding</keyword>
<protein>
    <recommendedName>
        <fullName evidence="6">UBC core domain-containing protein</fullName>
    </recommendedName>
</protein>
<comment type="similarity">
    <text evidence="4">Belongs to the ubiquitin-conjugating enzyme family.</text>
</comment>
<evidence type="ECO:0000313" key="8">
    <source>
        <dbReference type="Proteomes" id="UP000289152"/>
    </source>
</evidence>
<evidence type="ECO:0000256" key="4">
    <source>
        <dbReference type="RuleBase" id="RU362109"/>
    </source>
</evidence>
<dbReference type="PANTHER" id="PTHR24068">
    <property type="entry name" value="UBIQUITIN-CONJUGATING ENZYME E2"/>
    <property type="match status" value="1"/>
</dbReference>
<feature type="domain" description="UBC core" evidence="6">
    <location>
        <begin position="17"/>
        <end position="163"/>
    </location>
</feature>
<dbReference type="InterPro" id="IPR000608">
    <property type="entry name" value="UBC"/>
</dbReference>
<evidence type="ECO:0000256" key="3">
    <source>
        <dbReference type="PROSITE-ProRule" id="PRU10133"/>
    </source>
</evidence>
<dbReference type="AlphaFoldDB" id="A0A4Q1BU20"/>
<keyword evidence="2 4" id="KW-0833">Ubl conjugation pathway</keyword>
<organism evidence="7 8">
    <name type="scientific">Tremella mesenterica</name>
    <name type="common">Jelly fungus</name>
    <dbReference type="NCBI Taxonomy" id="5217"/>
    <lineage>
        <taxon>Eukaryota</taxon>
        <taxon>Fungi</taxon>
        <taxon>Dikarya</taxon>
        <taxon>Basidiomycota</taxon>
        <taxon>Agaricomycotina</taxon>
        <taxon>Tremellomycetes</taxon>
        <taxon>Tremellales</taxon>
        <taxon>Tremellaceae</taxon>
        <taxon>Tremella</taxon>
    </lineage>
</organism>
<name>A0A4Q1BU20_TREME</name>
<dbReference type="PROSITE" id="PS00183">
    <property type="entry name" value="UBC_1"/>
    <property type="match status" value="1"/>
</dbReference>
<dbReference type="InterPro" id="IPR016135">
    <property type="entry name" value="UBQ-conjugating_enzyme/RWD"/>
</dbReference>
<proteinExistence type="inferred from homology"/>
<feature type="region of interest" description="Disordered" evidence="5">
    <location>
        <begin position="163"/>
        <end position="264"/>
    </location>
</feature>
<dbReference type="STRING" id="5217.A0A4Q1BU20"/>
<accession>A0A4Q1BU20</accession>
<evidence type="ECO:0000256" key="5">
    <source>
        <dbReference type="SAM" id="MobiDB-lite"/>
    </source>
</evidence>
<dbReference type="GO" id="GO:0005524">
    <property type="term" value="F:ATP binding"/>
    <property type="evidence" value="ECO:0007669"/>
    <property type="project" value="UniProtKB-UniRule"/>
</dbReference>
<feature type="compositionally biased region" description="Acidic residues" evidence="5">
    <location>
        <begin position="215"/>
        <end position="231"/>
    </location>
</feature>
<dbReference type="SUPFAM" id="SSF54495">
    <property type="entry name" value="UBC-like"/>
    <property type="match status" value="1"/>
</dbReference>
<dbReference type="SMART" id="SM00212">
    <property type="entry name" value="UBCc"/>
    <property type="match status" value="1"/>
</dbReference>
<dbReference type="EMBL" id="SDIL01000007">
    <property type="protein sequence ID" value="RXK41593.1"/>
    <property type="molecule type" value="Genomic_DNA"/>
</dbReference>
<comment type="caution">
    <text evidence="7">The sequence shown here is derived from an EMBL/GenBank/DDBJ whole genome shotgun (WGS) entry which is preliminary data.</text>
</comment>
<evidence type="ECO:0000259" key="6">
    <source>
        <dbReference type="PROSITE" id="PS50127"/>
    </source>
</evidence>
<dbReference type="FunFam" id="3.10.110.10:FF:000099">
    <property type="entry name" value="Ubiquitin-conjugating enzyme E2 E3"/>
    <property type="match status" value="1"/>
</dbReference>
<dbReference type="GO" id="GO:0016740">
    <property type="term" value="F:transferase activity"/>
    <property type="evidence" value="ECO:0007669"/>
    <property type="project" value="UniProtKB-KW"/>
</dbReference>
<feature type="active site" description="Glycyl thioester intermediate" evidence="3">
    <location>
        <position position="101"/>
    </location>
</feature>
<dbReference type="Gene3D" id="3.10.110.10">
    <property type="entry name" value="Ubiquitin Conjugating Enzyme"/>
    <property type="match status" value="1"/>
</dbReference>
<keyword evidence="1" id="KW-0808">Transferase</keyword>
<gene>
    <name evidence="7" type="ORF">M231_01092</name>
</gene>
<dbReference type="InterPro" id="IPR023313">
    <property type="entry name" value="UBQ-conjugating_AS"/>
</dbReference>
<dbReference type="VEuPathDB" id="FungiDB:TREMEDRAFT_18130"/>
<dbReference type="Proteomes" id="UP000289152">
    <property type="component" value="Unassembled WGS sequence"/>
</dbReference>
<dbReference type="OrthoDB" id="7851174at2759"/>
<keyword evidence="4" id="KW-0547">Nucleotide-binding</keyword>
<dbReference type="InParanoid" id="A0A4Q1BU20"/>
<dbReference type="PROSITE" id="PS50127">
    <property type="entry name" value="UBC_2"/>
    <property type="match status" value="1"/>
</dbReference>
<keyword evidence="8" id="KW-1185">Reference proteome</keyword>
<dbReference type="Pfam" id="PF00179">
    <property type="entry name" value="UQ_con"/>
    <property type="match status" value="1"/>
</dbReference>
<sequence length="264" mass="28616">MRGRKPLGGPGVPPNSMVIKRIKREIADLAKEDTGGITLTPNESNILSWRATLPGPPGSPYEGGIFEVDIRIPDDYPFSPPHLHFLTQVYHCNIAPSGAICLDLLKTNWSPALSLYKVILSLSSLLTDPNPSDPLVPQIAQQYKRDRKKHDQTAREYVKMYALPKPSAPVKPTTEAVASSSRPKPIHRPESGSAPSTTIAGTRRARTHGVGAGDDTIDITSDGEDDSDVEVLGEGSNRVNGSGRRSGRRKKARVESDEVIVVDD</sequence>
<feature type="compositionally biased region" description="Low complexity" evidence="5">
    <location>
        <begin position="233"/>
        <end position="243"/>
    </location>
</feature>